<dbReference type="CDD" id="cd03181">
    <property type="entry name" value="GST_C_EF1Bgamma_like"/>
    <property type="match status" value="1"/>
</dbReference>
<feature type="compositionally biased region" description="Basic and acidic residues" evidence="8">
    <location>
        <begin position="314"/>
        <end position="347"/>
    </location>
</feature>
<evidence type="ECO:0000256" key="8">
    <source>
        <dbReference type="SAM" id="MobiDB-lite"/>
    </source>
</evidence>
<evidence type="ECO:0000313" key="13">
    <source>
        <dbReference type="Proteomes" id="UP000054324"/>
    </source>
</evidence>
<evidence type="ECO:0000259" key="10">
    <source>
        <dbReference type="PROSITE" id="PS50404"/>
    </source>
</evidence>
<evidence type="ECO:0000256" key="7">
    <source>
        <dbReference type="PROSITE-ProRule" id="PRU00519"/>
    </source>
</evidence>
<dbReference type="PROSITE" id="PS50405">
    <property type="entry name" value="GST_CTER"/>
    <property type="match status" value="1"/>
</dbReference>
<protein>
    <recommendedName>
        <fullName evidence="14">Glutathione transferase</fullName>
    </recommendedName>
</protein>
<dbReference type="InterPro" id="IPR004046">
    <property type="entry name" value="GST_C"/>
</dbReference>
<dbReference type="EMBL" id="KL597262">
    <property type="protein sequence ID" value="KER19272.1"/>
    <property type="molecule type" value="Genomic_DNA"/>
</dbReference>
<comment type="function">
    <text evidence="2">Conjugation of reduced glutathione to a wide number of exogenous and endogenous hydrophobic electrophiles.</text>
</comment>
<keyword evidence="13" id="KW-1185">Reference proteome</keyword>
<dbReference type="PANTHER" id="PTHR43986:SF1">
    <property type="entry name" value="ELONGATION FACTOR 1-GAMMA"/>
    <property type="match status" value="1"/>
</dbReference>
<evidence type="ECO:0000259" key="9">
    <source>
        <dbReference type="PROSITE" id="PS50040"/>
    </source>
</evidence>
<evidence type="ECO:0000256" key="2">
    <source>
        <dbReference type="ARBA" id="ARBA00003701"/>
    </source>
</evidence>
<feature type="domain" description="GST C-terminal" evidence="11">
    <location>
        <begin position="180"/>
        <end position="313"/>
    </location>
</feature>
<evidence type="ECO:0000259" key="11">
    <source>
        <dbReference type="PROSITE" id="PS50405"/>
    </source>
</evidence>
<dbReference type="InterPro" id="IPR001662">
    <property type="entry name" value="EF1B_G_C"/>
</dbReference>
<dbReference type="InterPro" id="IPR036249">
    <property type="entry name" value="Thioredoxin-like_sf"/>
</dbReference>
<name>A0A074Z1B5_OPIVI</name>
<dbReference type="Gene3D" id="1.20.1050.10">
    <property type="match status" value="1"/>
</dbReference>
<evidence type="ECO:0008006" key="14">
    <source>
        <dbReference type="Google" id="ProtNLM"/>
    </source>
</evidence>
<dbReference type="PANTHER" id="PTHR43986">
    <property type="entry name" value="ELONGATION FACTOR 1-GAMMA"/>
    <property type="match status" value="1"/>
</dbReference>
<dbReference type="InterPro" id="IPR050802">
    <property type="entry name" value="EF-GSTs"/>
</dbReference>
<comment type="subunit">
    <text evidence="4">Homodimer.</text>
</comment>
<dbReference type="FunFam" id="1.20.1050.10:FF:000006">
    <property type="entry name" value="Elongation factor 1 gamma"/>
    <property type="match status" value="1"/>
</dbReference>
<dbReference type="STRING" id="6198.A0A074Z1B5"/>
<dbReference type="CTD" id="20329763"/>
<dbReference type="RefSeq" id="XP_009176981.1">
    <property type="nucleotide sequence ID" value="XM_009178717.1"/>
</dbReference>
<dbReference type="PROSITE" id="PS50040">
    <property type="entry name" value="EF1G_C"/>
    <property type="match status" value="1"/>
</dbReference>
<dbReference type="Pfam" id="PF02798">
    <property type="entry name" value="GST_N"/>
    <property type="match status" value="1"/>
</dbReference>
<dbReference type="OrthoDB" id="249703at2759"/>
<dbReference type="Gene3D" id="3.30.70.1010">
    <property type="entry name" value="Translation elongation factor EF1B, gamma chain, conserved domain"/>
    <property type="match status" value="1"/>
</dbReference>
<dbReference type="AlphaFoldDB" id="A0A074Z1B5"/>
<dbReference type="PROSITE" id="PS50404">
    <property type="entry name" value="GST_NTER"/>
    <property type="match status" value="1"/>
</dbReference>
<dbReference type="SUPFAM" id="SSF52833">
    <property type="entry name" value="Thioredoxin-like"/>
    <property type="match status" value="1"/>
</dbReference>
<feature type="non-terminal residue" evidence="12">
    <location>
        <position position="756"/>
    </location>
</feature>
<feature type="domain" description="EF-1-gamma C-terminal" evidence="9">
    <location>
        <begin position="359"/>
        <end position="442"/>
    </location>
</feature>
<dbReference type="InterPro" id="IPR010987">
    <property type="entry name" value="Glutathione-S-Trfase_C-like"/>
</dbReference>
<dbReference type="CDD" id="cd03044">
    <property type="entry name" value="GST_N_EF1Bgamma"/>
    <property type="match status" value="1"/>
</dbReference>
<dbReference type="GeneID" id="20329763"/>
<dbReference type="Proteomes" id="UP000054324">
    <property type="component" value="Unassembled WGS sequence"/>
</dbReference>
<evidence type="ECO:0000256" key="3">
    <source>
        <dbReference type="ARBA" id="ARBA00005861"/>
    </source>
</evidence>
<evidence type="ECO:0000256" key="1">
    <source>
        <dbReference type="ARBA" id="ARBA00002446"/>
    </source>
</evidence>
<dbReference type="KEGG" id="ovi:T265_15598"/>
<feature type="non-terminal residue" evidence="12">
    <location>
        <position position="1"/>
    </location>
</feature>
<accession>A0A074Z1B5</accession>
<dbReference type="SMART" id="SM01183">
    <property type="entry name" value="EF1G"/>
    <property type="match status" value="1"/>
</dbReference>
<organism evidence="12 13">
    <name type="scientific">Opisthorchis viverrini</name>
    <name type="common">Southeast Asian liver fluke</name>
    <dbReference type="NCBI Taxonomy" id="6198"/>
    <lineage>
        <taxon>Eukaryota</taxon>
        <taxon>Metazoa</taxon>
        <taxon>Spiralia</taxon>
        <taxon>Lophotrochozoa</taxon>
        <taxon>Platyhelminthes</taxon>
        <taxon>Trematoda</taxon>
        <taxon>Digenea</taxon>
        <taxon>Opisthorchiida</taxon>
        <taxon>Opisthorchiata</taxon>
        <taxon>Opisthorchiidae</taxon>
        <taxon>Opisthorchis</taxon>
    </lineage>
</organism>
<dbReference type="GO" id="GO:0005634">
    <property type="term" value="C:nucleus"/>
    <property type="evidence" value="ECO:0007669"/>
    <property type="project" value="TreeGrafter"/>
</dbReference>
<sequence>ALPIPIVLADTTPAPFCDALWVQIPLRGSDSLLLGVVYRSPSSPPEDDQFLTQTLGQLSSNYHFTHLLLMVVWGHNSAFVDFVIYGLLAGAAGVQRIGYHITSAVSIPTVPISWRALIAAKYSGVHVSQKAYIPGETDADPAFLEKFPPTTVPVFEGQDGTCLFDANAIAYYLGTDQLRGGPLEHLVTQWVNFADNAILPPVATWVYPCLGVTQYNKQNTEKAKSNLHAVLSYLNNFLRTVTFLVGDRISQADITVFTTLHPLFTHVLDEAGRKPYPHVVRWYTTIANQPHVSEVVGKTELCVKEAQFDAKKYAELHPKDAKPKAKPEAKKPAQENPQKPKQELAHEPEDEEDTPKPPSKNPFASLPDGNFDIDAFKRTYSNEDIEKVAIPYFWNHFDPETHSIWFCEYRYPEELGMIFMSCNLIGGMLQRLENSESAKDSFCDALGALLQQAKSSDVIAGVMNAQNRLLKRLPDGTMSDFNGHWEKITKMLLSAGTSVCGTTRPTAPKHWISGRTTSLLEPRRQIPPGRTPLSSLRRQVKLGTHADREAWLTRKAQEMEDANNAGNVRKLFHLLRSIGPREPLVSEIIKDQNGSMICSKAERSNHWAQYFEQRFSWPPTFSPAFWLPTERWTVNTEPEVSECISLLKHHRAAGPDDLLPALLKNGVGPPSHYLSNLFVATFVLNERPALMPFQCLASILPEGSTRAEIIPGFSSLDKSSRGAEVEFQPRTSWSVNTRFNHSHPEPKLRTVQNHKI</sequence>
<dbReference type="Pfam" id="PF00043">
    <property type="entry name" value="GST_C"/>
    <property type="match status" value="1"/>
</dbReference>
<evidence type="ECO:0000313" key="12">
    <source>
        <dbReference type="EMBL" id="KER19272.1"/>
    </source>
</evidence>
<comment type="similarity">
    <text evidence="3">Belongs to the GST superfamily. Mu family.</text>
</comment>
<dbReference type="InterPro" id="IPR004045">
    <property type="entry name" value="Glutathione_S-Trfase_N"/>
</dbReference>
<evidence type="ECO:0000256" key="5">
    <source>
        <dbReference type="ARBA" id="ARBA00022768"/>
    </source>
</evidence>
<dbReference type="Pfam" id="PF00647">
    <property type="entry name" value="EF1G"/>
    <property type="match status" value="1"/>
</dbReference>
<reference evidence="12 13" key="1">
    <citation type="submission" date="2013-11" db="EMBL/GenBank/DDBJ databases">
        <title>Opisthorchis viverrini - life in the bile duct.</title>
        <authorList>
            <person name="Young N.D."/>
            <person name="Nagarajan N."/>
            <person name="Lin S.J."/>
            <person name="Korhonen P.K."/>
            <person name="Jex A.R."/>
            <person name="Hall R.S."/>
            <person name="Safavi-Hemami H."/>
            <person name="Kaewkong W."/>
            <person name="Bertrand D."/>
            <person name="Gao S."/>
            <person name="Seet Q."/>
            <person name="Wongkham S."/>
            <person name="Teh B.T."/>
            <person name="Wongkham C."/>
            <person name="Intapan P.M."/>
            <person name="Maleewong W."/>
            <person name="Yang X."/>
            <person name="Hu M."/>
            <person name="Wang Z."/>
            <person name="Hofmann A."/>
            <person name="Sternberg P.W."/>
            <person name="Tan P."/>
            <person name="Wang J."/>
            <person name="Gasser R.B."/>
        </authorList>
    </citation>
    <scope>NUCLEOTIDE SEQUENCE [LARGE SCALE GENOMIC DNA]</scope>
</reference>
<feature type="domain" description="GST N-terminal" evidence="10">
    <location>
        <begin position="100"/>
        <end position="181"/>
    </location>
</feature>
<dbReference type="InterPro" id="IPR036282">
    <property type="entry name" value="Glutathione-S-Trfase_C_sf"/>
</dbReference>
<dbReference type="InterPro" id="IPR036433">
    <property type="entry name" value="EF1B_G_C_sf"/>
</dbReference>
<keyword evidence="6 7" id="KW-0648">Protein biosynthesis</keyword>
<proteinExistence type="inferred from homology"/>
<feature type="region of interest" description="Disordered" evidence="8">
    <location>
        <begin position="314"/>
        <end position="370"/>
    </location>
</feature>
<dbReference type="SUPFAM" id="SSF89942">
    <property type="entry name" value="eEF1-gamma domain"/>
    <property type="match status" value="1"/>
</dbReference>
<dbReference type="GO" id="GO:0005737">
    <property type="term" value="C:cytoplasm"/>
    <property type="evidence" value="ECO:0007669"/>
    <property type="project" value="TreeGrafter"/>
</dbReference>
<dbReference type="GO" id="GO:0003746">
    <property type="term" value="F:translation elongation factor activity"/>
    <property type="evidence" value="ECO:0007669"/>
    <property type="project" value="UniProtKB-UniRule"/>
</dbReference>
<dbReference type="Gene3D" id="3.40.30.10">
    <property type="entry name" value="Glutaredoxin"/>
    <property type="match status" value="1"/>
</dbReference>
<comment type="function">
    <text evidence="1">GST isoenzymes appear to play a central role in the parasite detoxification system. Other functions are also suspected including a role in increasing the solubility of haematin in the parasite gut.</text>
</comment>
<evidence type="ECO:0000256" key="4">
    <source>
        <dbReference type="ARBA" id="ARBA00011738"/>
    </source>
</evidence>
<keyword evidence="5 7" id="KW-0251">Elongation factor</keyword>
<gene>
    <name evidence="12" type="ORF">T265_15598</name>
</gene>
<evidence type="ECO:0000256" key="6">
    <source>
        <dbReference type="ARBA" id="ARBA00022917"/>
    </source>
</evidence>
<dbReference type="SUPFAM" id="SSF47616">
    <property type="entry name" value="GST C-terminal domain-like"/>
    <property type="match status" value="1"/>
</dbReference>